<evidence type="ECO:0000256" key="5">
    <source>
        <dbReference type="ARBA" id="ARBA00022801"/>
    </source>
</evidence>
<keyword evidence="3" id="KW-0479">Metal-binding</keyword>
<evidence type="ECO:0000259" key="8">
    <source>
        <dbReference type="Pfam" id="PF02492"/>
    </source>
</evidence>
<evidence type="ECO:0000256" key="1">
    <source>
        <dbReference type="ARBA" id="ARBA00006211"/>
    </source>
</evidence>
<keyword evidence="6" id="KW-0862">Zinc</keyword>
<organism evidence="9">
    <name type="scientific">marine sediment metagenome</name>
    <dbReference type="NCBI Taxonomy" id="412755"/>
    <lineage>
        <taxon>unclassified sequences</taxon>
        <taxon>metagenomes</taxon>
        <taxon>ecological metagenomes</taxon>
    </lineage>
</organism>
<evidence type="ECO:0000256" key="7">
    <source>
        <dbReference type="ARBA" id="ARBA00023134"/>
    </source>
</evidence>
<dbReference type="InterPro" id="IPR003495">
    <property type="entry name" value="CobW/HypB/UreG_nucleotide-bd"/>
</dbReference>
<dbReference type="PIRSF" id="PIRSF005624">
    <property type="entry name" value="Ni-bind_GTPase"/>
    <property type="match status" value="1"/>
</dbReference>
<dbReference type="NCBIfam" id="TIGR00073">
    <property type="entry name" value="hypB"/>
    <property type="match status" value="1"/>
</dbReference>
<comment type="caution">
    <text evidence="9">The sequence shown here is derived from an EMBL/GenBank/DDBJ whole genome shotgun (WGS) entry which is preliminary data.</text>
</comment>
<proteinExistence type="inferred from homology"/>
<protein>
    <recommendedName>
        <fullName evidence="8">CobW/HypB/UreG nucleotide-binding domain-containing protein</fullName>
    </recommendedName>
</protein>
<gene>
    <name evidence="9" type="ORF">S01H4_06206</name>
</gene>
<dbReference type="GO" id="GO:0008270">
    <property type="term" value="F:zinc ion binding"/>
    <property type="evidence" value="ECO:0007669"/>
    <property type="project" value="TreeGrafter"/>
</dbReference>
<accession>X0ZVB6</accession>
<dbReference type="GO" id="GO:0016151">
    <property type="term" value="F:nickel cation binding"/>
    <property type="evidence" value="ECO:0007669"/>
    <property type="project" value="InterPro"/>
</dbReference>
<dbReference type="EMBL" id="BART01001881">
    <property type="protein sequence ID" value="GAG73765.1"/>
    <property type="molecule type" value="Genomic_DNA"/>
</dbReference>
<keyword evidence="2" id="KW-0533">Nickel</keyword>
<dbReference type="SUPFAM" id="SSF52540">
    <property type="entry name" value="P-loop containing nucleoside triphosphate hydrolases"/>
    <property type="match status" value="1"/>
</dbReference>
<keyword evidence="7" id="KW-0342">GTP-binding</keyword>
<dbReference type="InterPro" id="IPR004392">
    <property type="entry name" value="Hyd_mat_HypB"/>
</dbReference>
<dbReference type="GO" id="GO:0051604">
    <property type="term" value="P:protein maturation"/>
    <property type="evidence" value="ECO:0007669"/>
    <property type="project" value="InterPro"/>
</dbReference>
<dbReference type="GO" id="GO:0003924">
    <property type="term" value="F:GTPase activity"/>
    <property type="evidence" value="ECO:0007669"/>
    <property type="project" value="InterPro"/>
</dbReference>
<sequence>MKIEVVENVLKYNKDQADKNRNLFKNNNILVLNLLSSPGAGKTSLIIETIKRLKGKKDIGVIEGDISSTYDAEKIKKFTDNVVQINTGGTCHLNATMVEQAVSKMRTYHLDLILIENVGNLICPVGFDLGEDYKIVISSVNEGDDKPVKYPPVFIKSNLILLNKMDLIKISDFNQKFFIKKVGELNPRSEVIKISCKTGIGVEKWIKWVLDCCKNKNDL</sequence>
<evidence type="ECO:0000256" key="6">
    <source>
        <dbReference type="ARBA" id="ARBA00022833"/>
    </source>
</evidence>
<evidence type="ECO:0000256" key="4">
    <source>
        <dbReference type="ARBA" id="ARBA00022741"/>
    </source>
</evidence>
<evidence type="ECO:0000256" key="2">
    <source>
        <dbReference type="ARBA" id="ARBA00022596"/>
    </source>
</evidence>
<dbReference type="PANTHER" id="PTHR30134:SF2">
    <property type="entry name" value="HYDROGENASE MATURATION FACTOR HYPB"/>
    <property type="match status" value="1"/>
</dbReference>
<dbReference type="PANTHER" id="PTHR30134">
    <property type="entry name" value="HYDROGENASE PROTEIN ASSEMBLY PROTEIN, NICKEL CHAPERONE"/>
    <property type="match status" value="1"/>
</dbReference>
<keyword evidence="5" id="KW-0378">Hydrolase</keyword>
<reference evidence="9" key="1">
    <citation type="journal article" date="2014" name="Front. Microbiol.">
        <title>High frequency of phylogenetically diverse reductive dehalogenase-homologous genes in deep subseafloor sedimentary metagenomes.</title>
        <authorList>
            <person name="Kawai M."/>
            <person name="Futagami T."/>
            <person name="Toyoda A."/>
            <person name="Takaki Y."/>
            <person name="Nishi S."/>
            <person name="Hori S."/>
            <person name="Arai W."/>
            <person name="Tsubouchi T."/>
            <person name="Morono Y."/>
            <person name="Uchiyama I."/>
            <person name="Ito T."/>
            <person name="Fujiyama A."/>
            <person name="Inagaki F."/>
            <person name="Takami H."/>
        </authorList>
    </citation>
    <scope>NUCLEOTIDE SEQUENCE</scope>
    <source>
        <strain evidence="9">Expedition CK06-06</strain>
    </source>
</reference>
<dbReference type="Gene3D" id="3.40.50.300">
    <property type="entry name" value="P-loop containing nucleotide triphosphate hydrolases"/>
    <property type="match status" value="1"/>
</dbReference>
<dbReference type="Pfam" id="PF02492">
    <property type="entry name" value="cobW"/>
    <property type="match status" value="1"/>
</dbReference>
<keyword evidence="4" id="KW-0547">Nucleotide-binding</keyword>
<dbReference type="InterPro" id="IPR027417">
    <property type="entry name" value="P-loop_NTPase"/>
</dbReference>
<evidence type="ECO:0000256" key="3">
    <source>
        <dbReference type="ARBA" id="ARBA00022723"/>
    </source>
</evidence>
<dbReference type="GO" id="GO:0005525">
    <property type="term" value="F:GTP binding"/>
    <property type="evidence" value="ECO:0007669"/>
    <property type="project" value="UniProtKB-KW"/>
</dbReference>
<evidence type="ECO:0000313" key="9">
    <source>
        <dbReference type="EMBL" id="GAG73765.1"/>
    </source>
</evidence>
<feature type="domain" description="CobW/HypB/UreG nucleotide-binding" evidence="8">
    <location>
        <begin position="32"/>
        <end position="192"/>
    </location>
</feature>
<comment type="similarity">
    <text evidence="1">Belongs to the SIMIBI class G3E GTPase family. HypB/HupM subfamily.</text>
</comment>
<name>X0ZVB6_9ZZZZ</name>
<dbReference type="AlphaFoldDB" id="X0ZVB6"/>